<gene>
    <name evidence="2" type="ORF">DXA53_01505</name>
</gene>
<protein>
    <submittedName>
        <fullName evidence="2">Uncharacterized protein</fullName>
    </submittedName>
</protein>
<sequence>MMLLCFSIDNWINTVGILLAILTFIIERYYTSKLNKKLTKENWYLTIIVQPKLEEINKYYNDLIQKIVATIEDLKVKSTTQNHNDYIIDKAIAQDKLKEHRNEFFDDFVTLIQSFDKALASKIQNTLLELDDYCTKVVDSENAKDFSRHVLENKSKLLALLYEKLAK</sequence>
<dbReference type="RefSeq" id="WP_118102699.1">
    <property type="nucleotide sequence ID" value="NZ_QSCO01000002.1"/>
</dbReference>
<keyword evidence="1" id="KW-0812">Transmembrane</keyword>
<dbReference type="EMBL" id="QSCO01000002">
    <property type="protein sequence ID" value="RGY09485.1"/>
    <property type="molecule type" value="Genomic_DNA"/>
</dbReference>
<evidence type="ECO:0000313" key="3">
    <source>
        <dbReference type="Proteomes" id="UP000284434"/>
    </source>
</evidence>
<proteinExistence type="predicted"/>
<comment type="caution">
    <text evidence="2">The sequence shown here is derived from an EMBL/GenBank/DDBJ whole genome shotgun (WGS) entry which is preliminary data.</text>
</comment>
<accession>A0A413IG28</accession>
<dbReference type="AlphaFoldDB" id="A0A413IG28"/>
<dbReference type="Proteomes" id="UP000284434">
    <property type="component" value="Unassembled WGS sequence"/>
</dbReference>
<organism evidence="2 3">
    <name type="scientific">Odoribacter splanchnicus</name>
    <dbReference type="NCBI Taxonomy" id="28118"/>
    <lineage>
        <taxon>Bacteria</taxon>
        <taxon>Pseudomonadati</taxon>
        <taxon>Bacteroidota</taxon>
        <taxon>Bacteroidia</taxon>
        <taxon>Bacteroidales</taxon>
        <taxon>Odoribacteraceae</taxon>
        <taxon>Odoribacter</taxon>
    </lineage>
</organism>
<evidence type="ECO:0000313" key="2">
    <source>
        <dbReference type="EMBL" id="RGY09485.1"/>
    </source>
</evidence>
<keyword evidence="1" id="KW-1133">Transmembrane helix</keyword>
<evidence type="ECO:0000256" key="1">
    <source>
        <dbReference type="SAM" id="Phobius"/>
    </source>
</evidence>
<keyword evidence="1" id="KW-0472">Membrane</keyword>
<reference evidence="2 3" key="1">
    <citation type="submission" date="2018-08" db="EMBL/GenBank/DDBJ databases">
        <title>A genome reference for cultivated species of the human gut microbiota.</title>
        <authorList>
            <person name="Zou Y."/>
            <person name="Xue W."/>
            <person name="Luo G."/>
        </authorList>
    </citation>
    <scope>NUCLEOTIDE SEQUENCE [LARGE SCALE GENOMIC DNA]</scope>
    <source>
        <strain evidence="2 3">OF03-11</strain>
    </source>
</reference>
<name>A0A413IG28_9BACT</name>
<feature type="transmembrane region" description="Helical" evidence="1">
    <location>
        <begin position="12"/>
        <end position="30"/>
    </location>
</feature>